<accession>A0A5B7IMV5</accession>
<keyword evidence="1" id="KW-1133">Transmembrane helix</keyword>
<dbReference type="AlphaFoldDB" id="A0A5B7IMV5"/>
<keyword evidence="1" id="KW-0472">Membrane</keyword>
<feature type="transmembrane region" description="Helical" evidence="1">
    <location>
        <begin position="6"/>
        <end position="27"/>
    </location>
</feature>
<dbReference type="PROSITE" id="PS51257">
    <property type="entry name" value="PROKAR_LIPOPROTEIN"/>
    <property type="match status" value="1"/>
</dbReference>
<proteinExistence type="predicted"/>
<evidence type="ECO:0000256" key="1">
    <source>
        <dbReference type="SAM" id="Phobius"/>
    </source>
</evidence>
<keyword evidence="3" id="KW-1185">Reference proteome</keyword>
<evidence type="ECO:0000313" key="2">
    <source>
        <dbReference type="EMBL" id="MPC82118.1"/>
    </source>
</evidence>
<comment type="caution">
    <text evidence="2">The sequence shown here is derived from an EMBL/GenBank/DDBJ whole genome shotgun (WGS) entry which is preliminary data.</text>
</comment>
<dbReference type="EMBL" id="VSRR010058902">
    <property type="protein sequence ID" value="MPC82118.1"/>
    <property type="molecule type" value="Genomic_DNA"/>
</dbReference>
<protein>
    <submittedName>
        <fullName evidence="2">Uncharacterized protein</fullName>
    </submittedName>
</protein>
<name>A0A5B7IMV5_PORTR</name>
<dbReference type="Proteomes" id="UP000324222">
    <property type="component" value="Unassembled WGS sequence"/>
</dbReference>
<reference evidence="2 3" key="1">
    <citation type="submission" date="2019-05" db="EMBL/GenBank/DDBJ databases">
        <title>Another draft genome of Portunus trituberculatus and its Hox gene families provides insights of decapod evolution.</title>
        <authorList>
            <person name="Jeong J.-H."/>
            <person name="Song I."/>
            <person name="Kim S."/>
            <person name="Choi T."/>
            <person name="Kim D."/>
            <person name="Ryu S."/>
            <person name="Kim W."/>
        </authorList>
    </citation>
    <scope>NUCLEOTIDE SEQUENCE [LARGE SCALE GENOMIC DNA]</scope>
    <source>
        <tissue evidence="2">Muscle</tissue>
    </source>
</reference>
<sequence length="118" mass="13118">MRLQLHFTIPFISTVVVISVACVFLNLKSSHLLRIFQVSVEVSADRFFTLNKDCTDLHFLHPPLALPFTSPLRYCMFPAPSAGRHLHTLLTLAASLSQNTSSAQVRSKALVNTVPPPY</sequence>
<evidence type="ECO:0000313" key="3">
    <source>
        <dbReference type="Proteomes" id="UP000324222"/>
    </source>
</evidence>
<gene>
    <name evidence="2" type="ORF">E2C01_076763</name>
</gene>
<keyword evidence="1" id="KW-0812">Transmembrane</keyword>
<organism evidence="2 3">
    <name type="scientific">Portunus trituberculatus</name>
    <name type="common">Swimming crab</name>
    <name type="synonym">Neptunus trituberculatus</name>
    <dbReference type="NCBI Taxonomy" id="210409"/>
    <lineage>
        <taxon>Eukaryota</taxon>
        <taxon>Metazoa</taxon>
        <taxon>Ecdysozoa</taxon>
        <taxon>Arthropoda</taxon>
        <taxon>Crustacea</taxon>
        <taxon>Multicrustacea</taxon>
        <taxon>Malacostraca</taxon>
        <taxon>Eumalacostraca</taxon>
        <taxon>Eucarida</taxon>
        <taxon>Decapoda</taxon>
        <taxon>Pleocyemata</taxon>
        <taxon>Brachyura</taxon>
        <taxon>Eubrachyura</taxon>
        <taxon>Portunoidea</taxon>
        <taxon>Portunidae</taxon>
        <taxon>Portuninae</taxon>
        <taxon>Portunus</taxon>
    </lineage>
</organism>